<dbReference type="Proteomes" id="UP000235145">
    <property type="component" value="Unassembled WGS sequence"/>
</dbReference>
<dbReference type="GO" id="GO:0008168">
    <property type="term" value="F:methyltransferase activity"/>
    <property type="evidence" value="ECO:0007669"/>
    <property type="project" value="UniProtKB-KW"/>
</dbReference>
<keyword evidence="3" id="KW-0489">Methyltransferase</keyword>
<dbReference type="GO" id="GO:0032259">
    <property type="term" value="P:methylation"/>
    <property type="evidence" value="ECO:0007669"/>
    <property type="project" value="UniProtKB-KW"/>
</dbReference>
<dbReference type="GO" id="GO:0006364">
    <property type="term" value="P:rRNA processing"/>
    <property type="evidence" value="ECO:0007669"/>
    <property type="project" value="UniProtKB-KW"/>
</dbReference>
<dbReference type="Gene3D" id="3.40.50.150">
    <property type="entry name" value="Vaccinia Virus protein VP39"/>
    <property type="match status" value="1"/>
</dbReference>
<keyword evidence="5" id="KW-0694">RNA-binding</keyword>
<dbReference type="EMBL" id="NBSK02000008">
    <property type="protein sequence ID" value="KAJ0194002.1"/>
    <property type="molecule type" value="Genomic_DNA"/>
</dbReference>
<dbReference type="InterPro" id="IPR029063">
    <property type="entry name" value="SAM-dependent_MTases_sf"/>
</dbReference>
<dbReference type="InterPro" id="IPR000692">
    <property type="entry name" value="Fibrillarin"/>
</dbReference>
<evidence type="ECO:0000256" key="2">
    <source>
        <dbReference type="ARBA" id="ARBA00022552"/>
    </source>
</evidence>
<feature type="transmembrane region" description="Helical" evidence="6">
    <location>
        <begin position="86"/>
        <end position="106"/>
    </location>
</feature>
<keyword evidence="6" id="KW-0812">Transmembrane</keyword>
<name>A0A9R1UU27_LACSA</name>
<sequence length="187" mass="21056">MGSDKDLKIAVYTWQNRVTKEEADEVRSRVSAVETQFLNVEIGKVYKASVCCCFYVILLQVVVLCYDGVCLITKSAQGEKGKRTSFFIIITTISIIVDFSGLILPFGTLVRILELNASYFLKSGGYFVINQGQFLILILIHMLNLYLANCIDSTIPVEAVFASEMKKLQAEQFKPMDQVTLKPSHFF</sequence>
<dbReference type="Pfam" id="PF01269">
    <property type="entry name" value="Fibrillarin"/>
    <property type="match status" value="1"/>
</dbReference>
<comment type="caution">
    <text evidence="7">The sequence shown here is derived from an EMBL/GenBank/DDBJ whole genome shotgun (WGS) entry which is preliminary data.</text>
</comment>
<evidence type="ECO:0000256" key="1">
    <source>
        <dbReference type="ARBA" id="ARBA00010632"/>
    </source>
</evidence>
<dbReference type="GO" id="GO:0003723">
    <property type="term" value="F:RNA binding"/>
    <property type="evidence" value="ECO:0007669"/>
    <property type="project" value="UniProtKB-KW"/>
</dbReference>
<gene>
    <name evidence="7" type="ORF">LSAT_V11C800404130</name>
</gene>
<keyword evidence="6" id="KW-0472">Membrane</keyword>
<comment type="similarity">
    <text evidence="1">Belongs to the methyltransferase superfamily. Fibrillarin family.</text>
</comment>
<protein>
    <submittedName>
        <fullName evidence="7">Uncharacterized protein</fullName>
    </submittedName>
</protein>
<dbReference type="PANTHER" id="PTHR10335:SF0">
    <property type="entry name" value="RRNA 2'-O-METHYLTRANSFERASE FIBRILLARIN 1-RELATED"/>
    <property type="match status" value="1"/>
</dbReference>
<dbReference type="AlphaFoldDB" id="A0A9R1UU27"/>
<organism evidence="7 8">
    <name type="scientific">Lactuca sativa</name>
    <name type="common">Garden lettuce</name>
    <dbReference type="NCBI Taxonomy" id="4236"/>
    <lineage>
        <taxon>Eukaryota</taxon>
        <taxon>Viridiplantae</taxon>
        <taxon>Streptophyta</taxon>
        <taxon>Embryophyta</taxon>
        <taxon>Tracheophyta</taxon>
        <taxon>Spermatophyta</taxon>
        <taxon>Magnoliopsida</taxon>
        <taxon>eudicotyledons</taxon>
        <taxon>Gunneridae</taxon>
        <taxon>Pentapetalae</taxon>
        <taxon>asterids</taxon>
        <taxon>campanulids</taxon>
        <taxon>Asterales</taxon>
        <taxon>Asteraceae</taxon>
        <taxon>Cichorioideae</taxon>
        <taxon>Cichorieae</taxon>
        <taxon>Lactucinae</taxon>
        <taxon>Lactuca</taxon>
    </lineage>
</organism>
<dbReference type="PANTHER" id="PTHR10335">
    <property type="entry name" value="RRNA 2-O-METHYLTRANSFERASE FIBRILLARIN"/>
    <property type="match status" value="1"/>
</dbReference>
<evidence type="ECO:0000256" key="6">
    <source>
        <dbReference type="SAM" id="Phobius"/>
    </source>
</evidence>
<keyword evidence="4" id="KW-0808">Transferase</keyword>
<keyword evidence="2" id="KW-0698">rRNA processing</keyword>
<evidence type="ECO:0000313" key="8">
    <source>
        <dbReference type="Proteomes" id="UP000235145"/>
    </source>
</evidence>
<proteinExistence type="inferred from homology"/>
<accession>A0A9R1UU27</accession>
<evidence type="ECO:0000313" key="7">
    <source>
        <dbReference type="EMBL" id="KAJ0194002.1"/>
    </source>
</evidence>
<evidence type="ECO:0000256" key="4">
    <source>
        <dbReference type="ARBA" id="ARBA00022679"/>
    </source>
</evidence>
<keyword evidence="8" id="KW-1185">Reference proteome</keyword>
<feature type="transmembrane region" description="Helical" evidence="6">
    <location>
        <begin position="45"/>
        <end position="66"/>
    </location>
</feature>
<reference evidence="7 8" key="1">
    <citation type="journal article" date="2017" name="Nat. Commun.">
        <title>Genome assembly with in vitro proximity ligation data and whole-genome triplication in lettuce.</title>
        <authorList>
            <person name="Reyes-Chin-Wo S."/>
            <person name="Wang Z."/>
            <person name="Yang X."/>
            <person name="Kozik A."/>
            <person name="Arikit S."/>
            <person name="Song C."/>
            <person name="Xia L."/>
            <person name="Froenicke L."/>
            <person name="Lavelle D.O."/>
            <person name="Truco M.J."/>
            <person name="Xia R."/>
            <person name="Zhu S."/>
            <person name="Xu C."/>
            <person name="Xu H."/>
            <person name="Xu X."/>
            <person name="Cox K."/>
            <person name="Korf I."/>
            <person name="Meyers B.C."/>
            <person name="Michelmore R.W."/>
        </authorList>
    </citation>
    <scope>NUCLEOTIDE SEQUENCE [LARGE SCALE GENOMIC DNA]</scope>
    <source>
        <strain evidence="8">cv. Salinas</strain>
        <tissue evidence="7">Seedlings</tissue>
    </source>
</reference>
<evidence type="ECO:0000256" key="5">
    <source>
        <dbReference type="ARBA" id="ARBA00022884"/>
    </source>
</evidence>
<keyword evidence="6" id="KW-1133">Transmembrane helix</keyword>
<evidence type="ECO:0000256" key="3">
    <source>
        <dbReference type="ARBA" id="ARBA00022603"/>
    </source>
</evidence>
<feature type="transmembrane region" description="Helical" evidence="6">
    <location>
        <begin position="126"/>
        <end position="147"/>
    </location>
</feature>